<comment type="cofactor">
    <cofactor evidence="1">
        <name>Mg(2+)</name>
        <dbReference type="ChEBI" id="CHEBI:18420"/>
    </cofactor>
</comment>
<evidence type="ECO:0000256" key="1">
    <source>
        <dbReference type="ARBA" id="ARBA00001946"/>
    </source>
</evidence>
<reference evidence="5" key="1">
    <citation type="submission" date="2022-08" db="EMBL/GenBank/DDBJ databases">
        <authorList>
            <person name="Li F."/>
        </authorList>
    </citation>
    <scope>NUCLEOTIDE SEQUENCE</scope>
    <source>
        <strain evidence="5">MQZ15Z-1</strain>
    </source>
</reference>
<dbReference type="RefSeq" id="WP_258734335.1">
    <property type="nucleotide sequence ID" value="NZ_JANTHZ010000010.1"/>
</dbReference>
<dbReference type="SUPFAM" id="SSF54826">
    <property type="entry name" value="Enolase N-terminal domain-like"/>
    <property type="match status" value="1"/>
</dbReference>
<dbReference type="InterPro" id="IPR013341">
    <property type="entry name" value="Mandelate_racemase_N_dom"/>
</dbReference>
<dbReference type="SFLD" id="SFLDG00179">
    <property type="entry name" value="mandelate_racemase"/>
    <property type="match status" value="1"/>
</dbReference>
<evidence type="ECO:0000259" key="4">
    <source>
        <dbReference type="SMART" id="SM00922"/>
    </source>
</evidence>
<dbReference type="InterPro" id="IPR036849">
    <property type="entry name" value="Enolase-like_C_sf"/>
</dbReference>
<evidence type="ECO:0000256" key="3">
    <source>
        <dbReference type="ARBA" id="ARBA00022842"/>
    </source>
</evidence>
<keyword evidence="6" id="KW-1185">Reference proteome</keyword>
<dbReference type="SMART" id="SM00922">
    <property type="entry name" value="MR_MLE"/>
    <property type="match status" value="1"/>
</dbReference>
<dbReference type="InterPro" id="IPR013342">
    <property type="entry name" value="Mandelate_racemase_C"/>
</dbReference>
<dbReference type="EMBL" id="JANTHZ010000010">
    <property type="protein sequence ID" value="MCS0497182.1"/>
    <property type="molecule type" value="Genomic_DNA"/>
</dbReference>
<dbReference type="PANTHER" id="PTHR13794">
    <property type="entry name" value="ENOLASE SUPERFAMILY, MANDELATE RACEMASE"/>
    <property type="match status" value="1"/>
</dbReference>
<dbReference type="InterPro" id="IPR046945">
    <property type="entry name" value="RHMD-like"/>
</dbReference>
<dbReference type="PROSITE" id="PS00908">
    <property type="entry name" value="MR_MLE_1"/>
    <property type="match status" value="1"/>
</dbReference>
<dbReference type="InterPro" id="IPR018110">
    <property type="entry name" value="Mandel_Rmase/mucon_lact_enz_CS"/>
</dbReference>
<dbReference type="Gene3D" id="3.20.20.120">
    <property type="entry name" value="Enolase-like C-terminal domain"/>
    <property type="match status" value="1"/>
</dbReference>
<dbReference type="Gene3D" id="3.30.390.10">
    <property type="entry name" value="Enolase-like, N-terminal domain"/>
    <property type="match status" value="1"/>
</dbReference>
<dbReference type="AlphaFoldDB" id="A0A9X2T3J1"/>
<protein>
    <submittedName>
        <fullName evidence="5">Mandelate racemase</fullName>
    </submittedName>
</protein>
<feature type="domain" description="Mandelate racemase/muconate lactonizing enzyme C-terminal" evidence="4">
    <location>
        <begin position="143"/>
        <end position="239"/>
    </location>
</feature>
<dbReference type="Pfam" id="PF13378">
    <property type="entry name" value="MR_MLE_C"/>
    <property type="match status" value="1"/>
</dbReference>
<dbReference type="Proteomes" id="UP001151088">
    <property type="component" value="Unassembled WGS sequence"/>
</dbReference>
<evidence type="ECO:0000313" key="6">
    <source>
        <dbReference type="Proteomes" id="UP001151088"/>
    </source>
</evidence>
<gene>
    <name evidence="5" type="ORF">NVS89_19015</name>
</gene>
<accession>A0A9X2T3J1</accession>
<dbReference type="SFLD" id="SFLDS00001">
    <property type="entry name" value="Enolase"/>
    <property type="match status" value="1"/>
</dbReference>
<comment type="caution">
    <text evidence="5">The sequence shown here is derived from an EMBL/GenBank/DDBJ whole genome shotgun (WGS) entry which is preliminary data.</text>
</comment>
<dbReference type="GO" id="GO:0009063">
    <property type="term" value="P:amino acid catabolic process"/>
    <property type="evidence" value="ECO:0007669"/>
    <property type="project" value="InterPro"/>
</dbReference>
<name>A0A9X2T3J1_9HYPH</name>
<dbReference type="GO" id="GO:0000287">
    <property type="term" value="F:magnesium ion binding"/>
    <property type="evidence" value="ECO:0007669"/>
    <property type="project" value="UniProtKB-ARBA"/>
</dbReference>
<evidence type="ECO:0000313" key="5">
    <source>
        <dbReference type="EMBL" id="MCS0497182.1"/>
    </source>
</evidence>
<dbReference type="SUPFAM" id="SSF51604">
    <property type="entry name" value="Enolase C-terminal domain-like"/>
    <property type="match status" value="1"/>
</dbReference>
<dbReference type="InterPro" id="IPR029017">
    <property type="entry name" value="Enolase-like_N"/>
</dbReference>
<dbReference type="GO" id="GO:0016052">
    <property type="term" value="P:carbohydrate catabolic process"/>
    <property type="evidence" value="ECO:0007669"/>
    <property type="project" value="TreeGrafter"/>
</dbReference>
<dbReference type="Pfam" id="PF02746">
    <property type="entry name" value="MR_MLE_N"/>
    <property type="match status" value="1"/>
</dbReference>
<keyword evidence="2" id="KW-0479">Metal-binding</keyword>
<sequence length="370" mass="40694">MKIVDLKVELFRWDAVANVRYGAHSAARGASQSCLALVSVLTDEGVKGHSFLGAYSRSAELDALSLVRALKPMVVGEDPLDRERLLKRMMQRIKLTTYRAVGAVDVALWDLAGKVAGLPVYKLMGAFRDSVPAYASSEVLGSVGDYVEQAQRMKAEGWKAYKIHPPADWREDIAICKAVREAVGGDYPLMLDSTWSYTYEETIRVGRAIQDLDYYWYEDPLPPEDLLNYVKVKQQLHIPIVATEYSAGGFAGFAPWIVNRATDVLRGDPAVKGGLTACLKAAHLAEAFGMNFEIHHGGNSLNNVANLHLMCAIRNSEFFEVLLPDEAQKYGLVEDIKVGPDGMLKAPTGAGLGVEIDFDLVRRNFVADVV</sequence>
<dbReference type="GO" id="GO:0016836">
    <property type="term" value="F:hydro-lyase activity"/>
    <property type="evidence" value="ECO:0007669"/>
    <property type="project" value="TreeGrafter"/>
</dbReference>
<dbReference type="InterPro" id="IPR029065">
    <property type="entry name" value="Enolase_C-like"/>
</dbReference>
<keyword evidence="3" id="KW-0460">Magnesium</keyword>
<organism evidence="5 6">
    <name type="scientific">Ancylobacter mangrovi</name>
    <dbReference type="NCBI Taxonomy" id="2972472"/>
    <lineage>
        <taxon>Bacteria</taxon>
        <taxon>Pseudomonadati</taxon>
        <taxon>Pseudomonadota</taxon>
        <taxon>Alphaproteobacteria</taxon>
        <taxon>Hyphomicrobiales</taxon>
        <taxon>Xanthobacteraceae</taxon>
        <taxon>Ancylobacter</taxon>
    </lineage>
</organism>
<evidence type="ECO:0000256" key="2">
    <source>
        <dbReference type="ARBA" id="ARBA00022723"/>
    </source>
</evidence>
<dbReference type="PANTHER" id="PTHR13794:SF58">
    <property type="entry name" value="MITOCHONDRIAL ENOLASE SUPERFAMILY MEMBER 1"/>
    <property type="match status" value="1"/>
</dbReference>
<proteinExistence type="predicted"/>